<evidence type="ECO:0000313" key="3">
    <source>
        <dbReference type="EMBL" id="VFK20785.1"/>
    </source>
</evidence>
<protein>
    <submittedName>
        <fullName evidence="3">mRNA interferase RelE/StbE</fullName>
    </submittedName>
</protein>
<sequence length="85" mass="10355">MAGYSVFFRKSVEKDLSRMPDRDLHRIIERIGLLADDPRPPGCKKLSARERYRIRQGKYRILYSIRDEECTMWVIKVRHRKEVYR</sequence>
<dbReference type="EMBL" id="CAADFM010000275">
    <property type="protein sequence ID" value="VFK20785.1"/>
    <property type="molecule type" value="Genomic_DNA"/>
</dbReference>
<reference evidence="3" key="1">
    <citation type="submission" date="2019-02" db="EMBL/GenBank/DDBJ databases">
        <authorList>
            <person name="Gruber-Vodicka R. H."/>
            <person name="Seah K. B. B."/>
        </authorList>
    </citation>
    <scope>NUCLEOTIDE SEQUENCE</scope>
    <source>
        <strain evidence="3">BECK_S312</strain>
        <strain evidence="4">BECK_S426</strain>
    </source>
</reference>
<dbReference type="PANTHER" id="PTHR35601">
    <property type="entry name" value="TOXIN RELE"/>
    <property type="match status" value="1"/>
</dbReference>
<dbReference type="SUPFAM" id="SSF143011">
    <property type="entry name" value="RelE-like"/>
    <property type="match status" value="1"/>
</dbReference>
<dbReference type="Pfam" id="PF05016">
    <property type="entry name" value="ParE_toxin"/>
    <property type="match status" value="1"/>
</dbReference>
<dbReference type="PANTHER" id="PTHR35601:SF1">
    <property type="entry name" value="TOXIN RELE"/>
    <property type="match status" value="1"/>
</dbReference>
<dbReference type="Gene3D" id="3.30.2310.20">
    <property type="entry name" value="RelE-like"/>
    <property type="match status" value="1"/>
</dbReference>
<evidence type="ECO:0000256" key="1">
    <source>
        <dbReference type="ARBA" id="ARBA00006226"/>
    </source>
</evidence>
<name>A0A450WUP7_9GAMM</name>
<organism evidence="3">
    <name type="scientific">Candidatus Kentrum sp. LPFa</name>
    <dbReference type="NCBI Taxonomy" id="2126335"/>
    <lineage>
        <taxon>Bacteria</taxon>
        <taxon>Pseudomonadati</taxon>
        <taxon>Pseudomonadota</taxon>
        <taxon>Gammaproteobacteria</taxon>
        <taxon>Candidatus Kentrum</taxon>
    </lineage>
</organism>
<proteinExistence type="inferred from homology"/>
<dbReference type="InterPro" id="IPR007712">
    <property type="entry name" value="RelE/ParE_toxin"/>
</dbReference>
<keyword evidence="2" id="KW-1277">Toxin-antitoxin system</keyword>
<dbReference type="InterPro" id="IPR035093">
    <property type="entry name" value="RelE/ParE_toxin_dom_sf"/>
</dbReference>
<accession>A0A450WUP7</accession>
<evidence type="ECO:0000313" key="4">
    <source>
        <dbReference type="EMBL" id="VFK34741.1"/>
    </source>
</evidence>
<gene>
    <name evidence="3" type="ORF">BECKLPF1236A_GA0070988_102753</name>
    <name evidence="4" type="ORF">BECKLPF1236C_GA0070990_102953</name>
</gene>
<comment type="similarity">
    <text evidence="1">Belongs to the RelE toxin family.</text>
</comment>
<dbReference type="AlphaFoldDB" id="A0A450WUP7"/>
<dbReference type="EMBL" id="CAADFP010000295">
    <property type="protein sequence ID" value="VFK34741.1"/>
    <property type="molecule type" value="Genomic_DNA"/>
</dbReference>
<evidence type="ECO:0000256" key="2">
    <source>
        <dbReference type="ARBA" id="ARBA00022649"/>
    </source>
</evidence>